<organism evidence="1 2">
    <name type="scientific">Aggregatibacter actinomycetemcomitans serotype e str. SC1083</name>
    <dbReference type="NCBI Taxonomy" id="907488"/>
    <lineage>
        <taxon>Bacteria</taxon>
        <taxon>Pseudomonadati</taxon>
        <taxon>Pseudomonadota</taxon>
        <taxon>Gammaproteobacteria</taxon>
        <taxon>Pasteurellales</taxon>
        <taxon>Pasteurellaceae</taxon>
        <taxon>Aggregatibacter</taxon>
    </lineage>
</organism>
<proteinExistence type="predicted"/>
<sequence length="121" mass="14105">MLMTDAAWKSDPKNKGKDKFIIGTTKLLSLEYRKVSFRLSLIGSDEVVKAFNNLYQYFYNTTDNSESTEQSNLTDKAKEMMSLIGLLLLEIRKSMGNETTELNQWDMLEWFITDARKMKEK</sequence>
<name>G4A8Y0_AGGAC</name>
<accession>G4A8Y0</accession>
<dbReference type="AlphaFoldDB" id="G4A8Y0"/>
<evidence type="ECO:0000313" key="2">
    <source>
        <dbReference type="Proteomes" id="UP000005508"/>
    </source>
</evidence>
<protein>
    <submittedName>
        <fullName evidence="1">Uncharacterized protein</fullName>
    </submittedName>
</protein>
<comment type="caution">
    <text evidence="1">The sequence shown here is derived from an EMBL/GenBank/DDBJ whole genome shotgun (WGS) entry which is preliminary data.</text>
</comment>
<evidence type="ECO:0000313" key="1">
    <source>
        <dbReference type="EMBL" id="EGY33719.1"/>
    </source>
</evidence>
<gene>
    <name evidence="1" type="ORF">SC1083_1286</name>
</gene>
<dbReference type="Proteomes" id="UP000005508">
    <property type="component" value="Unassembled WGS sequence"/>
</dbReference>
<dbReference type="EMBL" id="AEJM01000023">
    <property type="protein sequence ID" value="EGY33719.1"/>
    <property type="molecule type" value="Genomic_DNA"/>
</dbReference>
<reference evidence="1 2" key="1">
    <citation type="submission" date="2010-10" db="EMBL/GenBank/DDBJ databases">
        <authorList>
            <person name="Chen C."/>
            <person name="Kittichotirat W."/>
            <person name="Asikainen S."/>
            <person name="Bumgarner R."/>
        </authorList>
    </citation>
    <scope>NUCLEOTIDE SEQUENCE [LARGE SCALE GENOMIC DNA]</scope>
    <source>
        <strain evidence="1 2">SC1083</strain>
    </source>
</reference>